<gene>
    <name evidence="1" type="ORF">GCM10009762_16590</name>
</gene>
<evidence type="ECO:0008006" key="3">
    <source>
        <dbReference type="Google" id="ProtNLM"/>
    </source>
</evidence>
<keyword evidence="2" id="KW-1185">Reference proteome</keyword>
<accession>A0ABN2BMY7</accession>
<evidence type="ECO:0000313" key="1">
    <source>
        <dbReference type="EMBL" id="GAA1543814.1"/>
    </source>
</evidence>
<evidence type="ECO:0000313" key="2">
    <source>
        <dbReference type="Proteomes" id="UP001501288"/>
    </source>
</evidence>
<proteinExistence type="predicted"/>
<organism evidence="1 2">
    <name type="scientific">Dermacoccus barathri</name>
    <dbReference type="NCBI Taxonomy" id="322601"/>
    <lineage>
        <taxon>Bacteria</taxon>
        <taxon>Bacillati</taxon>
        <taxon>Actinomycetota</taxon>
        <taxon>Actinomycetes</taxon>
        <taxon>Micrococcales</taxon>
        <taxon>Dermacoccaceae</taxon>
        <taxon>Dermacoccus</taxon>
    </lineage>
</organism>
<reference evidence="1 2" key="1">
    <citation type="journal article" date="2019" name="Int. J. Syst. Evol. Microbiol.">
        <title>The Global Catalogue of Microorganisms (GCM) 10K type strain sequencing project: providing services to taxonomists for standard genome sequencing and annotation.</title>
        <authorList>
            <consortium name="The Broad Institute Genomics Platform"/>
            <consortium name="The Broad Institute Genome Sequencing Center for Infectious Disease"/>
            <person name="Wu L."/>
            <person name="Ma J."/>
        </authorList>
    </citation>
    <scope>NUCLEOTIDE SEQUENCE [LARGE SCALE GENOMIC DNA]</scope>
    <source>
        <strain evidence="1 2">JCM 14588</strain>
    </source>
</reference>
<comment type="caution">
    <text evidence="1">The sequence shown here is derived from an EMBL/GenBank/DDBJ whole genome shotgun (WGS) entry which is preliminary data.</text>
</comment>
<dbReference type="EMBL" id="BAAANV010000037">
    <property type="protein sequence ID" value="GAA1543814.1"/>
    <property type="molecule type" value="Genomic_DNA"/>
</dbReference>
<sequence length="45" mass="5228">MEGEVGLRAFFDHFDVELLPGALRRPTRILRGYEMLPARLVQRSN</sequence>
<protein>
    <recommendedName>
        <fullName evidence="3">Cytochrome P450</fullName>
    </recommendedName>
</protein>
<name>A0ABN2BMY7_9MICO</name>
<dbReference type="Proteomes" id="UP001501288">
    <property type="component" value="Unassembled WGS sequence"/>
</dbReference>